<feature type="region of interest" description="Disordered" evidence="1">
    <location>
        <begin position="1"/>
        <end position="25"/>
    </location>
</feature>
<name>A0A8J2I7L2_9PLEO</name>
<keyword evidence="2" id="KW-0472">Membrane</keyword>
<keyword evidence="2" id="KW-1133">Transmembrane helix</keyword>
<dbReference type="GeneID" id="67017250"/>
<gene>
    <name evidence="3" type="ORF">ALTATR162_LOCUS5469</name>
</gene>
<comment type="caution">
    <text evidence="3">The sequence shown here is derived from an EMBL/GenBank/DDBJ whole genome shotgun (WGS) entry which is preliminary data.</text>
</comment>
<evidence type="ECO:0000256" key="2">
    <source>
        <dbReference type="SAM" id="Phobius"/>
    </source>
</evidence>
<feature type="transmembrane region" description="Helical" evidence="2">
    <location>
        <begin position="32"/>
        <end position="52"/>
    </location>
</feature>
<evidence type="ECO:0000256" key="1">
    <source>
        <dbReference type="SAM" id="MobiDB-lite"/>
    </source>
</evidence>
<dbReference type="AlphaFoldDB" id="A0A8J2I7L2"/>
<evidence type="ECO:0000313" key="4">
    <source>
        <dbReference type="Proteomes" id="UP000676310"/>
    </source>
</evidence>
<dbReference type="Proteomes" id="UP000676310">
    <property type="component" value="Unassembled WGS sequence"/>
</dbReference>
<dbReference type="RefSeq" id="XP_043169023.1">
    <property type="nucleotide sequence ID" value="XM_043313088.1"/>
</dbReference>
<evidence type="ECO:0000313" key="3">
    <source>
        <dbReference type="EMBL" id="CAG5159212.1"/>
    </source>
</evidence>
<protein>
    <submittedName>
        <fullName evidence="3">Uncharacterized protein</fullName>
    </submittedName>
</protein>
<accession>A0A8J2I7L2</accession>
<sequence>MFARYKLLSSSDRASEHGPDSHSTQRRHYPTIALAVLTIANVCVLGLSIAIWRTAGVAATVTPEVSSTPASLAVPNALDPQPSELARVESLPTTFVPFHWNTPWGAPNASEADSLWDNINTAHGHIAVDHEFAAENHVSYLEPGPWK</sequence>
<reference evidence="3" key="1">
    <citation type="submission" date="2021-05" db="EMBL/GenBank/DDBJ databases">
        <authorList>
            <person name="Stam R."/>
        </authorList>
    </citation>
    <scope>NUCLEOTIDE SEQUENCE</scope>
    <source>
        <strain evidence="3">CS162</strain>
    </source>
</reference>
<dbReference type="EMBL" id="CAJRGZ010000019">
    <property type="protein sequence ID" value="CAG5159212.1"/>
    <property type="molecule type" value="Genomic_DNA"/>
</dbReference>
<keyword evidence="4" id="KW-1185">Reference proteome</keyword>
<organism evidence="3 4">
    <name type="scientific">Alternaria atra</name>
    <dbReference type="NCBI Taxonomy" id="119953"/>
    <lineage>
        <taxon>Eukaryota</taxon>
        <taxon>Fungi</taxon>
        <taxon>Dikarya</taxon>
        <taxon>Ascomycota</taxon>
        <taxon>Pezizomycotina</taxon>
        <taxon>Dothideomycetes</taxon>
        <taxon>Pleosporomycetidae</taxon>
        <taxon>Pleosporales</taxon>
        <taxon>Pleosporineae</taxon>
        <taxon>Pleosporaceae</taxon>
        <taxon>Alternaria</taxon>
        <taxon>Alternaria sect. Ulocladioides</taxon>
    </lineage>
</organism>
<dbReference type="OrthoDB" id="3687641at2759"/>
<proteinExistence type="predicted"/>
<keyword evidence="2" id="KW-0812">Transmembrane</keyword>